<dbReference type="SUPFAM" id="SSF56784">
    <property type="entry name" value="HAD-like"/>
    <property type="match status" value="1"/>
</dbReference>
<feature type="binding site" evidence="5">
    <location>
        <position position="32"/>
    </location>
    <ligand>
        <name>Mg(2+)</name>
        <dbReference type="ChEBI" id="CHEBI:18420"/>
    </ligand>
</feature>
<dbReference type="FunFam" id="3.40.50.1000:FF:000245">
    <property type="entry name" value="4-nitrophenyl phosphatase"/>
    <property type="match status" value="1"/>
</dbReference>
<keyword evidence="5" id="KW-0479">Metal-binding</keyword>
<protein>
    <submittedName>
        <fullName evidence="6">Phosphoglycolate phosphatase</fullName>
    </submittedName>
</protein>
<evidence type="ECO:0000256" key="2">
    <source>
        <dbReference type="PIRNR" id="PIRNR000915"/>
    </source>
</evidence>
<sequence length="307" mass="33929">MYQGSCVNLLEQPLEQVRQWLDSFDTIISDCDGVIWLGDNVIEGAAETMRQLKRLGKQIYLCTNNSTRTRQQLYEKAHNMGFDISADHIISSSYATAAYLKARNFQRKVYVIGTAGITDELKAVGIKHTEVGPDVMSGRLTAYIQSGLRKETDIGAVVVGFDVHFSFCKMIKASVYLSDPKCLFIATNTDERFPITGMVIPDAGSIVRTVQTCTAREPIVIGKPNRSICEWLIKNGSIKPARTLMIGDCCGSDIVLGHNCGFKTLLVGTGVNQVSDVHIWQKSSDPEHKKLIPDVYLPRLADLLALI</sequence>
<proteinExistence type="inferred from homology"/>
<dbReference type="GO" id="GO:0016791">
    <property type="term" value="F:phosphatase activity"/>
    <property type="evidence" value="ECO:0007669"/>
    <property type="project" value="InterPro"/>
</dbReference>
<dbReference type="Pfam" id="PF13242">
    <property type="entry name" value="Hydrolase_like"/>
    <property type="match status" value="1"/>
</dbReference>
<accession>A0A034WA84</accession>
<evidence type="ECO:0000256" key="1">
    <source>
        <dbReference type="ARBA" id="ARBA00022801"/>
    </source>
</evidence>
<dbReference type="PIRSF" id="PIRSF000915">
    <property type="entry name" value="PGP-type_phosphatase"/>
    <property type="match status" value="1"/>
</dbReference>
<reference evidence="6" key="1">
    <citation type="journal article" date="2014" name="BMC Genomics">
        <title>Characterizing the developmental transcriptome of the oriental fruit fly, Bactrocera dorsalis (Diptera: Tephritidae) through comparative genomic analysis with Drosophila melanogaster utilizing modENCODE datasets.</title>
        <authorList>
            <person name="Geib S.M."/>
            <person name="Calla B."/>
            <person name="Hall B."/>
            <person name="Hou S."/>
            <person name="Manoukis N.C."/>
        </authorList>
    </citation>
    <scope>NUCLEOTIDE SEQUENCE</scope>
    <source>
        <strain evidence="6">Punador</strain>
    </source>
</reference>
<feature type="active site" description="Proton donor" evidence="3">
    <location>
        <position position="32"/>
    </location>
</feature>
<feature type="binding site" evidence="4">
    <location>
        <position position="223"/>
    </location>
    <ligand>
        <name>substrate</name>
    </ligand>
</feature>
<evidence type="ECO:0000256" key="4">
    <source>
        <dbReference type="PIRSR" id="PIRSR000915-2"/>
    </source>
</evidence>
<dbReference type="OrthoDB" id="413953at2759"/>
<comment type="similarity">
    <text evidence="2">Belongs to the HAD-like hydrolase superfamily.</text>
</comment>
<dbReference type="EMBL" id="GAKP01006456">
    <property type="protein sequence ID" value="JAC52496.1"/>
    <property type="molecule type" value="Transcribed_RNA"/>
</dbReference>
<dbReference type="PANTHER" id="PTHR19288">
    <property type="entry name" value="4-NITROPHENYLPHOSPHATASE-RELATED"/>
    <property type="match status" value="1"/>
</dbReference>
<dbReference type="GO" id="GO:0046872">
    <property type="term" value="F:metal ion binding"/>
    <property type="evidence" value="ECO:0007669"/>
    <property type="project" value="UniProtKB-KW"/>
</dbReference>
<feature type="binding site" evidence="5">
    <location>
        <position position="248"/>
    </location>
    <ligand>
        <name>Mg(2+)</name>
        <dbReference type="ChEBI" id="CHEBI:18420"/>
    </ligand>
</feature>
<evidence type="ECO:0000256" key="5">
    <source>
        <dbReference type="PIRSR" id="PIRSR000915-3"/>
    </source>
</evidence>
<dbReference type="AlphaFoldDB" id="A0A034WA84"/>
<evidence type="ECO:0000313" key="6">
    <source>
        <dbReference type="EMBL" id="JAC52496.1"/>
    </source>
</evidence>
<dbReference type="InterPro" id="IPR036412">
    <property type="entry name" value="HAD-like_sf"/>
</dbReference>
<dbReference type="PANTHER" id="PTHR19288:SF93">
    <property type="entry name" value="FI11325P-RELATED"/>
    <property type="match status" value="1"/>
</dbReference>
<keyword evidence="1 2" id="KW-0378">Hydrolase</keyword>
<feature type="active site" description="Nucleophile" evidence="3">
    <location>
        <position position="30"/>
    </location>
</feature>
<dbReference type="InterPro" id="IPR006357">
    <property type="entry name" value="HAD-SF_hydro_IIA"/>
</dbReference>
<feature type="binding site" evidence="5">
    <location>
        <position position="30"/>
    </location>
    <ligand>
        <name>Mg(2+)</name>
        <dbReference type="ChEBI" id="CHEBI:18420"/>
    </ligand>
</feature>
<gene>
    <name evidence="6" type="primary">PGP</name>
</gene>
<dbReference type="Pfam" id="PF13344">
    <property type="entry name" value="Hydrolase_6"/>
    <property type="match status" value="1"/>
</dbReference>
<dbReference type="KEGG" id="bdr:105224026"/>
<dbReference type="NCBIfam" id="TIGR01452">
    <property type="entry name" value="PGP_euk"/>
    <property type="match status" value="1"/>
</dbReference>
<dbReference type="GO" id="GO:0005737">
    <property type="term" value="C:cytoplasm"/>
    <property type="evidence" value="ECO:0007669"/>
    <property type="project" value="TreeGrafter"/>
</dbReference>
<dbReference type="Gene3D" id="3.40.50.1000">
    <property type="entry name" value="HAD superfamily/HAD-like"/>
    <property type="match status" value="2"/>
</dbReference>
<organism evidence="6">
    <name type="scientific">Bactrocera dorsalis</name>
    <name type="common">Oriental fruit fly</name>
    <name type="synonym">Dacus dorsalis</name>
    <dbReference type="NCBI Taxonomy" id="27457"/>
    <lineage>
        <taxon>Eukaryota</taxon>
        <taxon>Metazoa</taxon>
        <taxon>Ecdysozoa</taxon>
        <taxon>Arthropoda</taxon>
        <taxon>Hexapoda</taxon>
        <taxon>Insecta</taxon>
        <taxon>Pterygota</taxon>
        <taxon>Neoptera</taxon>
        <taxon>Endopterygota</taxon>
        <taxon>Diptera</taxon>
        <taxon>Brachycera</taxon>
        <taxon>Muscomorpha</taxon>
        <taxon>Tephritoidea</taxon>
        <taxon>Tephritidae</taxon>
        <taxon>Bactrocera</taxon>
        <taxon>Bactrocera</taxon>
    </lineage>
</organism>
<dbReference type="InterPro" id="IPR023214">
    <property type="entry name" value="HAD_sf"/>
</dbReference>
<name>A0A034WA84_BACDO</name>
<evidence type="ECO:0000256" key="3">
    <source>
        <dbReference type="PIRSR" id="PIRSR000915-1"/>
    </source>
</evidence>
<comment type="cofactor">
    <cofactor evidence="5">
        <name>Mg(2+)</name>
        <dbReference type="ChEBI" id="CHEBI:18420"/>
    </cofactor>
    <text evidence="5">Divalent metal ions. Mg(2+) is the most effective.</text>
</comment>
<dbReference type="GeneID" id="105224026"/>
<keyword evidence="5" id="KW-0460">Magnesium</keyword>
<dbReference type="InterPro" id="IPR006349">
    <property type="entry name" value="PGP_euk"/>
</dbReference>
<dbReference type="RefSeq" id="XP_011200293.2">
    <property type="nucleotide sequence ID" value="XM_011201991.4"/>
</dbReference>
<dbReference type="NCBIfam" id="TIGR01460">
    <property type="entry name" value="HAD-SF-IIA"/>
    <property type="match status" value="1"/>
</dbReference>